<dbReference type="Proteomes" id="UP000028824">
    <property type="component" value="Unassembled WGS sequence"/>
</dbReference>
<dbReference type="AlphaFoldDB" id="A0A086Y419"/>
<gene>
    <name evidence="8" type="ORF">CG50_12575</name>
</gene>
<dbReference type="InterPro" id="IPR000086">
    <property type="entry name" value="NUDIX_hydrolase_dom"/>
</dbReference>
<name>A0A086Y419_9RHOB</name>
<keyword evidence="3" id="KW-0479">Metal-binding</keyword>
<proteinExistence type="predicted"/>
<dbReference type="EMBL" id="JFZB01000005">
    <property type="protein sequence ID" value="KFI29019.1"/>
    <property type="molecule type" value="Genomic_DNA"/>
</dbReference>
<dbReference type="eggNOG" id="COG0494">
    <property type="taxonomic scope" value="Bacteria"/>
</dbReference>
<keyword evidence="5" id="KW-0460">Magnesium</keyword>
<accession>A0A086Y419</accession>
<evidence type="ECO:0000313" key="9">
    <source>
        <dbReference type="Proteomes" id="UP000028824"/>
    </source>
</evidence>
<dbReference type="GO" id="GO:0010945">
    <property type="term" value="F:coenzyme A diphosphatase activity"/>
    <property type="evidence" value="ECO:0007669"/>
    <property type="project" value="InterPro"/>
</dbReference>
<evidence type="ECO:0000256" key="6">
    <source>
        <dbReference type="ARBA" id="ARBA00023211"/>
    </source>
</evidence>
<comment type="caution">
    <text evidence="8">The sequence shown here is derived from an EMBL/GenBank/DDBJ whole genome shotgun (WGS) entry which is preliminary data.</text>
</comment>
<evidence type="ECO:0000259" key="7">
    <source>
        <dbReference type="PROSITE" id="PS51462"/>
    </source>
</evidence>
<sequence>MPDLFAPVAAALARPGRPSSDYDLNGATPLPEGARLRPAAVLVALQQGPDGLHLHLTKRSAQLRHHPGQIALPGGKIELNDPSPVWAALREAREEIGLDPANVEVMGTLAPHRTVTGYLVTPVVARVCAPFVLCAEPGEVEEAFCVPFAHFADPANYRIEGRLWRGQQRCYYVAPWGPYYVWGATARILRSLADRMAE</sequence>
<dbReference type="OrthoDB" id="9802805at2"/>
<dbReference type="PANTHER" id="PTHR12992">
    <property type="entry name" value="NUDIX HYDROLASE"/>
    <property type="match status" value="1"/>
</dbReference>
<dbReference type="STRING" id="1105367.CG50_12575"/>
<dbReference type="NCBIfam" id="NF007980">
    <property type="entry name" value="PRK10707.1"/>
    <property type="match status" value="1"/>
</dbReference>
<dbReference type="Pfam" id="PF00293">
    <property type="entry name" value="NUDIX"/>
    <property type="match status" value="1"/>
</dbReference>
<evidence type="ECO:0000313" key="8">
    <source>
        <dbReference type="EMBL" id="KFI29019.1"/>
    </source>
</evidence>
<comment type="cofactor">
    <cofactor evidence="2">
        <name>Mg(2+)</name>
        <dbReference type="ChEBI" id="CHEBI:18420"/>
    </cofactor>
</comment>
<dbReference type="Gene3D" id="3.90.79.10">
    <property type="entry name" value="Nucleoside Triphosphate Pyrophosphohydrolase"/>
    <property type="match status" value="1"/>
</dbReference>
<evidence type="ECO:0000256" key="4">
    <source>
        <dbReference type="ARBA" id="ARBA00022801"/>
    </source>
</evidence>
<dbReference type="RefSeq" id="WP_036635583.1">
    <property type="nucleotide sequence ID" value="NZ_JFZB01000005.1"/>
</dbReference>
<evidence type="ECO:0000256" key="3">
    <source>
        <dbReference type="ARBA" id="ARBA00022723"/>
    </source>
</evidence>
<keyword evidence="6" id="KW-0464">Manganese</keyword>
<keyword evidence="4" id="KW-0378">Hydrolase</keyword>
<dbReference type="PANTHER" id="PTHR12992:SF11">
    <property type="entry name" value="MITOCHONDRIAL COENZYME A DIPHOSPHATASE NUDT8"/>
    <property type="match status" value="1"/>
</dbReference>
<comment type="cofactor">
    <cofactor evidence="1">
        <name>Mn(2+)</name>
        <dbReference type="ChEBI" id="CHEBI:29035"/>
    </cofactor>
</comment>
<evidence type="ECO:0000256" key="2">
    <source>
        <dbReference type="ARBA" id="ARBA00001946"/>
    </source>
</evidence>
<dbReference type="PROSITE" id="PS51462">
    <property type="entry name" value="NUDIX"/>
    <property type="match status" value="1"/>
</dbReference>
<evidence type="ECO:0000256" key="5">
    <source>
        <dbReference type="ARBA" id="ARBA00022842"/>
    </source>
</evidence>
<dbReference type="InterPro" id="IPR015797">
    <property type="entry name" value="NUDIX_hydrolase-like_dom_sf"/>
</dbReference>
<dbReference type="CDD" id="cd03426">
    <property type="entry name" value="NUDIX_CoAse_Nudt7"/>
    <property type="match status" value="1"/>
</dbReference>
<keyword evidence="9" id="KW-1185">Reference proteome</keyword>
<evidence type="ECO:0000256" key="1">
    <source>
        <dbReference type="ARBA" id="ARBA00001936"/>
    </source>
</evidence>
<dbReference type="GO" id="GO:0046872">
    <property type="term" value="F:metal ion binding"/>
    <property type="evidence" value="ECO:0007669"/>
    <property type="project" value="UniProtKB-KW"/>
</dbReference>
<dbReference type="SUPFAM" id="SSF55811">
    <property type="entry name" value="Nudix"/>
    <property type="match status" value="1"/>
</dbReference>
<protein>
    <recommendedName>
        <fullName evidence="7">Nudix hydrolase domain-containing protein</fullName>
    </recommendedName>
</protein>
<reference evidence="8 9" key="1">
    <citation type="submission" date="2014-03" db="EMBL/GenBank/DDBJ databases">
        <title>Genome of Paenirhodobacter enshiensis DW2-9.</title>
        <authorList>
            <person name="Wang D."/>
            <person name="Wang G."/>
        </authorList>
    </citation>
    <scope>NUCLEOTIDE SEQUENCE [LARGE SCALE GENOMIC DNA]</scope>
    <source>
        <strain evidence="8 9">DW2-9</strain>
    </source>
</reference>
<feature type="domain" description="Nudix hydrolase" evidence="7">
    <location>
        <begin position="35"/>
        <end position="168"/>
    </location>
</feature>
<organism evidence="8 9">
    <name type="scientific">Paenirhodobacter enshiensis</name>
    <dbReference type="NCBI Taxonomy" id="1105367"/>
    <lineage>
        <taxon>Bacteria</taxon>
        <taxon>Pseudomonadati</taxon>
        <taxon>Pseudomonadota</taxon>
        <taxon>Alphaproteobacteria</taxon>
        <taxon>Rhodobacterales</taxon>
        <taxon>Rhodobacter group</taxon>
        <taxon>Paenirhodobacter</taxon>
    </lineage>
</organism>
<dbReference type="InterPro" id="IPR045121">
    <property type="entry name" value="CoAse"/>
</dbReference>